<proteinExistence type="predicted"/>
<organism evidence="1 3">
    <name type="scientific">Rhizophagus clarus</name>
    <dbReference type="NCBI Taxonomy" id="94130"/>
    <lineage>
        <taxon>Eukaryota</taxon>
        <taxon>Fungi</taxon>
        <taxon>Fungi incertae sedis</taxon>
        <taxon>Mucoromycota</taxon>
        <taxon>Glomeromycotina</taxon>
        <taxon>Glomeromycetes</taxon>
        <taxon>Glomerales</taxon>
        <taxon>Glomeraceae</taxon>
        <taxon>Rhizophagus</taxon>
    </lineage>
</organism>
<evidence type="ECO:0000313" key="3">
    <source>
        <dbReference type="Proteomes" id="UP000247702"/>
    </source>
</evidence>
<dbReference type="AlphaFoldDB" id="A0A2Z6SED1"/>
<dbReference type="Proteomes" id="UP000615446">
    <property type="component" value="Unassembled WGS sequence"/>
</dbReference>
<protein>
    <submittedName>
        <fullName evidence="1">Uncharacterized protein</fullName>
    </submittedName>
</protein>
<accession>A0A2Z6SED1</accession>
<comment type="caution">
    <text evidence="1">The sequence shown here is derived from an EMBL/GenBank/DDBJ whole genome shotgun (WGS) entry which is preliminary data.</text>
</comment>
<evidence type="ECO:0000313" key="1">
    <source>
        <dbReference type="EMBL" id="GBC10045.1"/>
    </source>
</evidence>
<gene>
    <name evidence="2" type="ORF">RCL2_001687900</name>
    <name evidence="1" type="ORF">RclHR1_00930023</name>
</gene>
<sequence>MVGILYNVIEGYLPPSRTTLSGRLIDDEHFQVKEAIYDDLERSNHLTLVISMLHLLPLTNNASNYQLSECGKVNRYFDTSHSNSPLLRQGFVNMKIKENGLQTWVKPYW</sequence>
<dbReference type="STRING" id="94130.A0A2Z6SED1"/>
<evidence type="ECO:0000313" key="2">
    <source>
        <dbReference type="EMBL" id="GES90018.1"/>
    </source>
</evidence>
<dbReference type="EMBL" id="BLAL01000193">
    <property type="protein sequence ID" value="GES90018.1"/>
    <property type="molecule type" value="Genomic_DNA"/>
</dbReference>
<keyword evidence="3" id="KW-1185">Reference proteome</keyword>
<reference evidence="1 3" key="1">
    <citation type="submission" date="2017-11" db="EMBL/GenBank/DDBJ databases">
        <title>The genome of Rhizophagus clarus HR1 reveals common genetic basis of auxotrophy among arbuscular mycorrhizal fungi.</title>
        <authorList>
            <person name="Kobayashi Y."/>
        </authorList>
    </citation>
    <scope>NUCLEOTIDE SEQUENCE [LARGE SCALE GENOMIC DNA]</scope>
    <source>
        <strain evidence="1 3">HR1</strain>
    </source>
</reference>
<reference evidence="2" key="2">
    <citation type="submission" date="2019-10" db="EMBL/GenBank/DDBJ databases">
        <title>Conservation and host-specific expression of non-tandemly repeated heterogenous ribosome RNA gene in arbuscular mycorrhizal fungi.</title>
        <authorList>
            <person name="Maeda T."/>
            <person name="Kobayashi Y."/>
            <person name="Nakagawa T."/>
            <person name="Ezawa T."/>
            <person name="Yamaguchi K."/>
            <person name="Bino T."/>
            <person name="Nishimoto Y."/>
            <person name="Shigenobu S."/>
            <person name="Kawaguchi M."/>
        </authorList>
    </citation>
    <scope>NUCLEOTIDE SEQUENCE</scope>
    <source>
        <strain evidence="2">HR1</strain>
    </source>
</reference>
<dbReference type="Proteomes" id="UP000247702">
    <property type="component" value="Unassembled WGS sequence"/>
</dbReference>
<dbReference type="EMBL" id="BEXD01004348">
    <property type="protein sequence ID" value="GBC10045.1"/>
    <property type="molecule type" value="Genomic_DNA"/>
</dbReference>
<name>A0A2Z6SED1_9GLOM</name>
<dbReference type="OrthoDB" id="10622997at2759"/>